<evidence type="ECO:0000313" key="7">
    <source>
        <dbReference type="EMBL" id="RZF48951.1"/>
    </source>
</evidence>
<gene>
    <name evidence="7" type="ORF">LSTR_LSTR003027</name>
</gene>
<feature type="domain" description="Carboxylesterase type B" evidence="6">
    <location>
        <begin position="34"/>
        <end position="299"/>
    </location>
</feature>
<keyword evidence="3 5" id="KW-0378">Hydrolase</keyword>
<dbReference type="SMR" id="A0A482XXD1"/>
<evidence type="ECO:0000256" key="3">
    <source>
        <dbReference type="ARBA" id="ARBA00022801"/>
    </source>
</evidence>
<dbReference type="SUPFAM" id="SSF53474">
    <property type="entry name" value="alpha/beta-Hydrolases"/>
    <property type="match status" value="1"/>
</dbReference>
<evidence type="ECO:0000256" key="1">
    <source>
        <dbReference type="ARBA" id="ARBA00005964"/>
    </source>
</evidence>
<dbReference type="EC" id="3.1.1.-" evidence="5"/>
<dbReference type="InterPro" id="IPR050309">
    <property type="entry name" value="Type-B_Carboxylest/Lipase"/>
</dbReference>
<keyword evidence="8" id="KW-1185">Reference proteome</keyword>
<dbReference type="InParanoid" id="A0A482XXD1"/>
<keyword evidence="2" id="KW-0719">Serine esterase</keyword>
<dbReference type="Proteomes" id="UP000291343">
    <property type="component" value="Unassembled WGS sequence"/>
</dbReference>
<name>A0A482XXD1_LAOST</name>
<evidence type="ECO:0000256" key="4">
    <source>
        <dbReference type="ARBA" id="ARBA00023180"/>
    </source>
</evidence>
<dbReference type="Pfam" id="PF00135">
    <property type="entry name" value="COesterase"/>
    <property type="match status" value="2"/>
</dbReference>
<evidence type="ECO:0000256" key="2">
    <source>
        <dbReference type="ARBA" id="ARBA00022487"/>
    </source>
</evidence>
<feature type="signal peptide" evidence="5">
    <location>
        <begin position="1"/>
        <end position="25"/>
    </location>
</feature>
<feature type="domain" description="Carboxylesterase type B" evidence="6">
    <location>
        <begin position="301"/>
        <end position="401"/>
    </location>
</feature>
<dbReference type="FunCoup" id="A0A482XXD1">
    <property type="interactions" value="52"/>
</dbReference>
<feature type="chain" id="PRO_5019620512" description="Carboxylic ester hydrolase" evidence="5">
    <location>
        <begin position="26"/>
        <end position="462"/>
    </location>
</feature>
<keyword evidence="5" id="KW-0732">Signal</keyword>
<proteinExistence type="inferred from homology"/>
<comment type="similarity">
    <text evidence="1 5">Belongs to the type-B carboxylesterase/lipase family.</text>
</comment>
<dbReference type="EMBL" id="QKKF02000817">
    <property type="protein sequence ID" value="RZF48951.1"/>
    <property type="molecule type" value="Genomic_DNA"/>
</dbReference>
<dbReference type="InterPro" id="IPR019819">
    <property type="entry name" value="Carboxylesterase_B_CS"/>
</dbReference>
<dbReference type="AlphaFoldDB" id="A0A482XXD1"/>
<dbReference type="PANTHER" id="PTHR11559">
    <property type="entry name" value="CARBOXYLESTERASE"/>
    <property type="match status" value="1"/>
</dbReference>
<reference evidence="7 8" key="1">
    <citation type="journal article" date="2017" name="Gigascience">
        <title>Genome sequence of the small brown planthopper, Laodelphax striatellus.</title>
        <authorList>
            <person name="Zhu J."/>
            <person name="Jiang F."/>
            <person name="Wang X."/>
            <person name="Yang P."/>
            <person name="Bao Y."/>
            <person name="Zhao W."/>
            <person name="Wang W."/>
            <person name="Lu H."/>
            <person name="Wang Q."/>
            <person name="Cui N."/>
            <person name="Li J."/>
            <person name="Chen X."/>
            <person name="Luo L."/>
            <person name="Yu J."/>
            <person name="Kang L."/>
            <person name="Cui F."/>
        </authorList>
    </citation>
    <scope>NUCLEOTIDE SEQUENCE [LARGE SCALE GENOMIC DNA]</scope>
    <source>
        <strain evidence="7">Lst14</strain>
    </source>
</reference>
<evidence type="ECO:0000259" key="6">
    <source>
        <dbReference type="Pfam" id="PF00135"/>
    </source>
</evidence>
<evidence type="ECO:0000256" key="5">
    <source>
        <dbReference type="RuleBase" id="RU361235"/>
    </source>
</evidence>
<protein>
    <recommendedName>
        <fullName evidence="5">Carboxylic ester hydrolase</fullName>
        <ecNumber evidence="5">3.1.1.-</ecNumber>
    </recommendedName>
</protein>
<dbReference type="Gene3D" id="3.40.50.1820">
    <property type="entry name" value="alpha/beta hydrolase"/>
    <property type="match status" value="2"/>
</dbReference>
<dbReference type="InterPro" id="IPR019826">
    <property type="entry name" value="Carboxylesterase_B_AS"/>
</dbReference>
<dbReference type="InterPro" id="IPR029058">
    <property type="entry name" value="AB_hydrolase_fold"/>
</dbReference>
<evidence type="ECO:0000313" key="8">
    <source>
        <dbReference type="Proteomes" id="UP000291343"/>
    </source>
</evidence>
<keyword evidence="4" id="KW-0325">Glycoprotein</keyword>
<accession>A0A482XXD1</accession>
<comment type="caution">
    <text evidence="7">The sequence shown here is derived from an EMBL/GenBank/DDBJ whole genome shotgun (WGS) entry which is preliminary data.</text>
</comment>
<dbReference type="GO" id="GO:0052689">
    <property type="term" value="F:carboxylic ester hydrolase activity"/>
    <property type="evidence" value="ECO:0007669"/>
    <property type="project" value="UniProtKB-KW"/>
</dbReference>
<dbReference type="PROSITE" id="PS00941">
    <property type="entry name" value="CARBOXYLESTERASE_B_2"/>
    <property type="match status" value="1"/>
</dbReference>
<sequence length="462" mass="50839">MASTGFSFAGCFVFFFFLFLSTFSAQKGTTADAAPEVILPQGRLQGTLLKTKSSKLFEGFLGIPYAIPPVGDLRFKIAQPAKPWKGVFNASTYGSVCLQFTHIGYQVVGSEDCLFINVFRPQKHKLGDELLDVIVHIHGGAFQFLSGDFFKPTFLMDDDNHIIYVNFNYRLGPLGFMSTGDKVLPGNLGLKDQVAALKWIRDNIRQFGGNPDSVTIEGISAGGVSVHYHYLSPLSRGLFHRGLSGSGAVLNPWALVESVPQKTRKLAAFLGCPTANSAELVACLETRPAEMIVKQVPQFMLVGDRLFGAGITQAALMQGLATGGGEEGAVYVYRFGYRGAHSVSEKFSHSDEDFGVAHADENLYVLETDFMDPTSTAEDLNMQRHMINMWKTFAKTGVPEFPIGFTLPKVQDGLPKLMYLEIRSADNAKAEISDDLAHRSFWASLPLRERLRLPAQQQKDEL</sequence>
<dbReference type="InterPro" id="IPR002018">
    <property type="entry name" value="CarbesteraseB"/>
</dbReference>
<dbReference type="OrthoDB" id="6846267at2759"/>
<organism evidence="7 8">
    <name type="scientific">Laodelphax striatellus</name>
    <name type="common">Small brown planthopper</name>
    <name type="synonym">Delphax striatella</name>
    <dbReference type="NCBI Taxonomy" id="195883"/>
    <lineage>
        <taxon>Eukaryota</taxon>
        <taxon>Metazoa</taxon>
        <taxon>Ecdysozoa</taxon>
        <taxon>Arthropoda</taxon>
        <taxon>Hexapoda</taxon>
        <taxon>Insecta</taxon>
        <taxon>Pterygota</taxon>
        <taxon>Neoptera</taxon>
        <taxon>Paraneoptera</taxon>
        <taxon>Hemiptera</taxon>
        <taxon>Auchenorrhyncha</taxon>
        <taxon>Fulgoroidea</taxon>
        <taxon>Delphacidae</taxon>
        <taxon>Criomorphinae</taxon>
        <taxon>Laodelphax</taxon>
    </lineage>
</organism>
<dbReference type="STRING" id="195883.A0A482XXD1"/>
<dbReference type="PROSITE" id="PS00122">
    <property type="entry name" value="CARBOXYLESTERASE_B_1"/>
    <property type="match status" value="1"/>
</dbReference>